<protein>
    <submittedName>
        <fullName evidence="3">PPOX class F420-dependent oxidoreductase</fullName>
    </submittedName>
</protein>
<dbReference type="Pfam" id="PF01243">
    <property type="entry name" value="PNPOx_N"/>
    <property type="match status" value="1"/>
</dbReference>
<dbReference type="PANTHER" id="PTHR35176">
    <property type="entry name" value="HEME OXYGENASE HI_0854-RELATED"/>
    <property type="match status" value="1"/>
</dbReference>
<evidence type="ECO:0000256" key="1">
    <source>
        <dbReference type="ARBA" id="ARBA00023002"/>
    </source>
</evidence>
<evidence type="ECO:0000259" key="2">
    <source>
        <dbReference type="Pfam" id="PF01243"/>
    </source>
</evidence>
<dbReference type="RefSeq" id="WP_339967781.1">
    <property type="nucleotide sequence ID" value="NZ_JBBHJY010000007.1"/>
</dbReference>
<reference evidence="3 4" key="1">
    <citation type="submission" date="2024-03" db="EMBL/GenBank/DDBJ databases">
        <authorList>
            <person name="Jo J.-H."/>
        </authorList>
    </citation>
    <scope>NUCLEOTIDE SEQUENCE [LARGE SCALE GENOMIC DNA]</scope>
    <source>
        <strain evidence="3 4">AS3R-12</strain>
    </source>
</reference>
<dbReference type="EMBL" id="JBBHJY010000007">
    <property type="protein sequence ID" value="MEJ6010929.1"/>
    <property type="molecule type" value="Genomic_DNA"/>
</dbReference>
<comment type="caution">
    <text evidence="3">The sequence shown here is derived from an EMBL/GenBank/DDBJ whole genome shotgun (WGS) entry which is preliminary data.</text>
</comment>
<dbReference type="InterPro" id="IPR012349">
    <property type="entry name" value="Split_barrel_FMN-bd"/>
</dbReference>
<proteinExistence type="predicted"/>
<accession>A0ABU8SBQ7</accession>
<gene>
    <name evidence="3" type="ORF">WG900_13485</name>
</gene>
<feature type="domain" description="Pyridoxamine 5'-phosphate oxidase N-terminal" evidence="2">
    <location>
        <begin position="13"/>
        <end position="145"/>
    </location>
</feature>
<dbReference type="InterPro" id="IPR019920">
    <property type="entry name" value="F420-binding_dom_put"/>
</dbReference>
<dbReference type="InterPro" id="IPR052019">
    <property type="entry name" value="F420H2_bilvrd_red/Heme_oxyg"/>
</dbReference>
<dbReference type="InterPro" id="IPR011576">
    <property type="entry name" value="Pyridox_Oxase_N"/>
</dbReference>
<keyword evidence="4" id="KW-1185">Reference proteome</keyword>
<name>A0ABU8SBQ7_9SPHN</name>
<dbReference type="SUPFAM" id="SSF50475">
    <property type="entry name" value="FMN-binding split barrel"/>
    <property type="match status" value="1"/>
</dbReference>
<dbReference type="Proteomes" id="UP001379235">
    <property type="component" value="Unassembled WGS sequence"/>
</dbReference>
<dbReference type="Gene3D" id="2.30.110.10">
    <property type="entry name" value="Electron Transport, Fmn-binding Protein, Chain A"/>
    <property type="match status" value="1"/>
</dbReference>
<dbReference type="NCBIfam" id="TIGR03618">
    <property type="entry name" value="Rv1155_F420"/>
    <property type="match status" value="1"/>
</dbReference>
<dbReference type="PANTHER" id="PTHR35176:SF6">
    <property type="entry name" value="HEME OXYGENASE HI_0854-RELATED"/>
    <property type="match status" value="1"/>
</dbReference>
<sequence>MAKSRDAVRMNDAEVSAFLAEAHSLQVATLGKDGAPHLTTVWFAVHDGAILFETYGKSQKVVNLQRDPRIAVLAEDGRTYDQLRGVSINGTAEVIEDNPERTALMRVLVDHHFPGQTAKSLDEMAARMAEKRVVIRVKPDKIMSWDHRKLGGKGP</sequence>
<organism evidence="3 4">
    <name type="scientific">Novosphingobium aquae</name>
    <dbReference type="NCBI Taxonomy" id="3133435"/>
    <lineage>
        <taxon>Bacteria</taxon>
        <taxon>Pseudomonadati</taxon>
        <taxon>Pseudomonadota</taxon>
        <taxon>Alphaproteobacteria</taxon>
        <taxon>Sphingomonadales</taxon>
        <taxon>Sphingomonadaceae</taxon>
        <taxon>Novosphingobium</taxon>
    </lineage>
</organism>
<evidence type="ECO:0000313" key="4">
    <source>
        <dbReference type="Proteomes" id="UP001379235"/>
    </source>
</evidence>
<keyword evidence="1" id="KW-0560">Oxidoreductase</keyword>
<evidence type="ECO:0000313" key="3">
    <source>
        <dbReference type="EMBL" id="MEJ6010929.1"/>
    </source>
</evidence>